<dbReference type="GO" id="GO:0003700">
    <property type="term" value="F:DNA-binding transcription factor activity"/>
    <property type="evidence" value="ECO:0007669"/>
    <property type="project" value="InterPro"/>
</dbReference>
<dbReference type="Pfam" id="PF12833">
    <property type="entry name" value="HTH_18"/>
    <property type="match status" value="1"/>
</dbReference>
<dbReference type="Gene3D" id="1.10.10.60">
    <property type="entry name" value="Homeodomain-like"/>
    <property type="match status" value="1"/>
</dbReference>
<dbReference type="AlphaFoldDB" id="A0A4R6DX88"/>
<dbReference type="InterPro" id="IPR009057">
    <property type="entry name" value="Homeodomain-like_sf"/>
</dbReference>
<keyword evidence="1" id="KW-0805">Transcription regulation</keyword>
<evidence type="ECO:0000256" key="1">
    <source>
        <dbReference type="ARBA" id="ARBA00023015"/>
    </source>
</evidence>
<evidence type="ECO:0000313" key="4">
    <source>
        <dbReference type="EMBL" id="TDN48988.1"/>
    </source>
</evidence>
<dbReference type="PANTHER" id="PTHR47893">
    <property type="entry name" value="REGULATORY PROTEIN PCHR"/>
    <property type="match status" value="1"/>
</dbReference>
<organism evidence="4 5">
    <name type="scientific">Azoarcus indigens</name>
    <dbReference type="NCBI Taxonomy" id="29545"/>
    <lineage>
        <taxon>Bacteria</taxon>
        <taxon>Pseudomonadati</taxon>
        <taxon>Pseudomonadota</taxon>
        <taxon>Betaproteobacteria</taxon>
        <taxon>Rhodocyclales</taxon>
        <taxon>Zoogloeaceae</taxon>
        <taxon>Azoarcus</taxon>
    </lineage>
</organism>
<accession>A0A4R6DX88</accession>
<dbReference type="PANTHER" id="PTHR47893:SF1">
    <property type="entry name" value="REGULATORY PROTEIN PCHR"/>
    <property type="match status" value="1"/>
</dbReference>
<keyword evidence="2" id="KW-0804">Transcription</keyword>
<dbReference type="EMBL" id="SNVV01000013">
    <property type="protein sequence ID" value="TDN48988.1"/>
    <property type="molecule type" value="Genomic_DNA"/>
</dbReference>
<protein>
    <submittedName>
        <fullName evidence="4">AraC family transcriptional regulator</fullName>
    </submittedName>
</protein>
<comment type="caution">
    <text evidence="4">The sequence shown here is derived from an EMBL/GenBank/DDBJ whole genome shotgun (WGS) entry which is preliminary data.</text>
</comment>
<dbReference type="InterPro" id="IPR018060">
    <property type="entry name" value="HTH_AraC"/>
</dbReference>
<dbReference type="SUPFAM" id="SSF46689">
    <property type="entry name" value="Homeodomain-like"/>
    <property type="match status" value="1"/>
</dbReference>
<dbReference type="GO" id="GO:0043565">
    <property type="term" value="F:sequence-specific DNA binding"/>
    <property type="evidence" value="ECO:0007669"/>
    <property type="project" value="InterPro"/>
</dbReference>
<evidence type="ECO:0000259" key="3">
    <source>
        <dbReference type="PROSITE" id="PS01124"/>
    </source>
</evidence>
<keyword evidence="5" id="KW-1185">Reference proteome</keyword>
<evidence type="ECO:0000313" key="5">
    <source>
        <dbReference type="Proteomes" id="UP000295129"/>
    </source>
</evidence>
<dbReference type="PROSITE" id="PS01124">
    <property type="entry name" value="HTH_ARAC_FAMILY_2"/>
    <property type="match status" value="1"/>
</dbReference>
<proteinExistence type="predicted"/>
<dbReference type="OrthoDB" id="8766450at2"/>
<dbReference type="Proteomes" id="UP000295129">
    <property type="component" value="Unassembled WGS sequence"/>
</dbReference>
<gene>
    <name evidence="4" type="ORF">C7389_113111</name>
</gene>
<evidence type="ECO:0000256" key="2">
    <source>
        <dbReference type="ARBA" id="ARBA00023163"/>
    </source>
</evidence>
<sequence>MSAGKASGKLFLAEERRVTPSDLVRSARLLGGGYTFEDVAPDPDQPVLQGRFDTLQLRPGLILHAAAGHDLHDMRTRNTLNPAIKIVVVVGGATDLSFGPHRFLLGPRSPDPGARSRGALVNLAEQGEFSRRWQRGRDERKVSLTLMPEWLESGGGFDECAAHATLRAFTRQHLASQQWTVSARARALACAILEPAPYLPGLQRLRLEAQCIELAVEALGAVSAHGTTPAGGIFTSGERRRLALLEALLMEGDSEELNMSEIARQVGSNPTTLQALAKRAWGCTVFERLRELRLEKAYRELRRGASVAVAAEIAGYNSANNFATAFKRCFGCSPRQARQTALG</sequence>
<name>A0A4R6DX88_9RHOO</name>
<dbReference type="SMART" id="SM00342">
    <property type="entry name" value="HTH_ARAC"/>
    <property type="match status" value="1"/>
</dbReference>
<feature type="domain" description="HTH araC/xylS-type" evidence="3">
    <location>
        <begin position="239"/>
        <end position="340"/>
    </location>
</feature>
<dbReference type="InterPro" id="IPR053142">
    <property type="entry name" value="PchR_regulatory_protein"/>
</dbReference>
<dbReference type="RefSeq" id="WP_133593128.1">
    <property type="nucleotide sequence ID" value="NZ_SNVV01000013.1"/>
</dbReference>
<reference evidence="4 5" key="1">
    <citation type="submission" date="2019-03" db="EMBL/GenBank/DDBJ databases">
        <title>Genomic Encyclopedia of Type Strains, Phase IV (KMG-IV): sequencing the most valuable type-strain genomes for metagenomic binning, comparative biology and taxonomic classification.</title>
        <authorList>
            <person name="Goeker M."/>
        </authorList>
    </citation>
    <scope>NUCLEOTIDE SEQUENCE [LARGE SCALE GENOMIC DNA]</scope>
    <source>
        <strain evidence="4 5">DSM 12121</strain>
    </source>
</reference>